<dbReference type="PANTHER" id="PTHR37529:SF1">
    <property type="entry name" value="TRANSPOSASE INSG FOR INSERTION SEQUENCE ELEMENT IS4-RELATED"/>
    <property type="match status" value="1"/>
</dbReference>
<dbReference type="GO" id="GO:0004803">
    <property type="term" value="F:transposase activity"/>
    <property type="evidence" value="ECO:0007669"/>
    <property type="project" value="InterPro"/>
</dbReference>
<dbReference type="GO" id="GO:0006313">
    <property type="term" value="P:DNA transposition"/>
    <property type="evidence" value="ECO:0007669"/>
    <property type="project" value="InterPro"/>
</dbReference>
<dbReference type="Gene3D" id="3.90.350.10">
    <property type="entry name" value="Transposase Inhibitor Protein From Tn5, Chain A, domain 1"/>
    <property type="match status" value="1"/>
</dbReference>
<evidence type="ECO:0000313" key="2">
    <source>
        <dbReference type="EMBL" id="RJG08500.1"/>
    </source>
</evidence>
<evidence type="ECO:0000259" key="1">
    <source>
        <dbReference type="Pfam" id="PF01609"/>
    </source>
</evidence>
<dbReference type="InterPro" id="IPR002559">
    <property type="entry name" value="Transposase_11"/>
</dbReference>
<dbReference type="Proteomes" id="UP000284006">
    <property type="component" value="Unassembled WGS sequence"/>
</dbReference>
<name>A0A418X7S8_9BURK</name>
<dbReference type="OrthoDB" id="9796012at2"/>
<comment type="caution">
    <text evidence="2">The sequence shown here is derived from an EMBL/GenBank/DDBJ whole genome shotgun (WGS) entry which is preliminary data.</text>
</comment>
<proteinExistence type="predicted"/>
<keyword evidence="3" id="KW-1185">Reference proteome</keyword>
<organism evidence="2 3">
    <name type="scientific">Massilia cavernae</name>
    <dbReference type="NCBI Taxonomy" id="2320864"/>
    <lineage>
        <taxon>Bacteria</taxon>
        <taxon>Pseudomonadati</taxon>
        <taxon>Pseudomonadota</taxon>
        <taxon>Betaproteobacteria</taxon>
        <taxon>Burkholderiales</taxon>
        <taxon>Oxalobacteraceae</taxon>
        <taxon>Telluria group</taxon>
        <taxon>Massilia</taxon>
    </lineage>
</organism>
<dbReference type="Pfam" id="PF01609">
    <property type="entry name" value="DDE_Tnp_1"/>
    <property type="match status" value="1"/>
</dbReference>
<protein>
    <recommendedName>
        <fullName evidence="1">Transposase IS4-like domain-containing protein</fullName>
    </recommendedName>
</protein>
<dbReference type="AlphaFoldDB" id="A0A418X7S8"/>
<sequence>MVTNRRHGLLRTSEKLRWLLETAVSTIDSTPHFLLTSLTDRIAFKAAELIACYARRWHIETSYRELKQSMMGMALTLRSQTVDGVMQEIWGAIIAYNLIRLEIAKAALDAGCAPTDISFVRAFHTIQYELLWAAATRAQGKLPSLLQNMRQRLVTELTVKRPGRKHDRVVKSKSQRYPFRKTKKIA</sequence>
<dbReference type="EMBL" id="QYUP01000185">
    <property type="protein sequence ID" value="RJG08500.1"/>
    <property type="molecule type" value="Genomic_DNA"/>
</dbReference>
<dbReference type="PANTHER" id="PTHR37529">
    <property type="entry name" value="TRANSPOSASE INSG FOR INSERTION SEQUENCE ELEMENT IS4-RELATED"/>
    <property type="match status" value="1"/>
</dbReference>
<accession>A0A418X7S8</accession>
<evidence type="ECO:0000313" key="3">
    <source>
        <dbReference type="Proteomes" id="UP000284006"/>
    </source>
</evidence>
<dbReference type="SUPFAM" id="SSF53098">
    <property type="entry name" value="Ribonuclease H-like"/>
    <property type="match status" value="1"/>
</dbReference>
<dbReference type="GO" id="GO:0003677">
    <property type="term" value="F:DNA binding"/>
    <property type="evidence" value="ECO:0007669"/>
    <property type="project" value="InterPro"/>
</dbReference>
<feature type="domain" description="Transposase IS4-like" evidence="1">
    <location>
        <begin position="7"/>
        <end position="98"/>
    </location>
</feature>
<dbReference type="InterPro" id="IPR012337">
    <property type="entry name" value="RNaseH-like_sf"/>
</dbReference>
<gene>
    <name evidence="2" type="ORF">D3872_23565</name>
</gene>
<reference evidence="2 3" key="1">
    <citation type="submission" date="2018-09" db="EMBL/GenBank/DDBJ databases">
        <authorList>
            <person name="Zhu H."/>
        </authorList>
    </citation>
    <scope>NUCLEOTIDE SEQUENCE [LARGE SCALE GENOMIC DNA]</scope>
    <source>
        <strain evidence="2 3">K1S02-61</strain>
    </source>
</reference>